<name>A0ABN9UI40_9DINO</name>
<comment type="caution">
    <text evidence="2">The sequence shown here is derived from an EMBL/GenBank/DDBJ whole genome shotgun (WGS) entry which is preliminary data.</text>
</comment>
<dbReference type="SMART" id="SM00176">
    <property type="entry name" value="RAN"/>
    <property type="match status" value="1"/>
</dbReference>
<dbReference type="PROSITE" id="PS51421">
    <property type="entry name" value="RAS"/>
    <property type="match status" value="1"/>
</dbReference>
<dbReference type="InterPro" id="IPR050209">
    <property type="entry name" value="Rab_GTPases_membrane_traffic"/>
</dbReference>
<gene>
    <name evidence="2" type="ORF">PCOR1329_LOCUS48741</name>
</gene>
<proteinExistence type="inferred from homology"/>
<dbReference type="SMART" id="SM00175">
    <property type="entry name" value="RAB"/>
    <property type="match status" value="1"/>
</dbReference>
<sequence length="188" mass="20909">MASMAGAGPGMDHDYRLDFVVVGDSSVGKTCLLFRFTNDLFSTDHGSTIGVDFGSRIIDIGDARVKVHIWDTAGQESYRSITKSYFRNACAALLVYDVSVRNTFDHVAEWLEAVIAGASSHNIEIELIGNKSDKDHREVSYEEGAAFAEERQLVFWETSAKTGHNVKSAFEEAVHRVVNNIRNNKYDL</sequence>
<organism evidence="2 3">
    <name type="scientific">Prorocentrum cordatum</name>
    <dbReference type="NCBI Taxonomy" id="2364126"/>
    <lineage>
        <taxon>Eukaryota</taxon>
        <taxon>Sar</taxon>
        <taxon>Alveolata</taxon>
        <taxon>Dinophyceae</taxon>
        <taxon>Prorocentrales</taxon>
        <taxon>Prorocentraceae</taxon>
        <taxon>Prorocentrum</taxon>
    </lineage>
</organism>
<dbReference type="Proteomes" id="UP001189429">
    <property type="component" value="Unassembled WGS sequence"/>
</dbReference>
<dbReference type="InterPro" id="IPR027417">
    <property type="entry name" value="P-loop_NTPase"/>
</dbReference>
<dbReference type="SUPFAM" id="SSF52540">
    <property type="entry name" value="P-loop containing nucleoside triphosphate hydrolases"/>
    <property type="match status" value="1"/>
</dbReference>
<dbReference type="Pfam" id="PF00071">
    <property type="entry name" value="Ras"/>
    <property type="match status" value="1"/>
</dbReference>
<comment type="similarity">
    <text evidence="1">Belongs to the small GTPase superfamily. Rab family.</text>
</comment>
<reference evidence="2" key="1">
    <citation type="submission" date="2023-10" db="EMBL/GenBank/DDBJ databases">
        <authorList>
            <person name="Chen Y."/>
            <person name="Shah S."/>
            <person name="Dougan E. K."/>
            <person name="Thang M."/>
            <person name="Chan C."/>
        </authorList>
    </citation>
    <scope>NUCLEOTIDE SEQUENCE [LARGE SCALE GENOMIC DNA]</scope>
</reference>
<accession>A0ABN9UI40</accession>
<dbReference type="NCBIfam" id="TIGR00231">
    <property type="entry name" value="small_GTP"/>
    <property type="match status" value="1"/>
</dbReference>
<dbReference type="SMART" id="SM00174">
    <property type="entry name" value="RHO"/>
    <property type="match status" value="1"/>
</dbReference>
<dbReference type="PROSITE" id="PS51420">
    <property type="entry name" value="RHO"/>
    <property type="match status" value="1"/>
</dbReference>
<dbReference type="InterPro" id="IPR001806">
    <property type="entry name" value="Small_GTPase"/>
</dbReference>
<dbReference type="PANTHER" id="PTHR47979">
    <property type="entry name" value="DRAB11-RELATED"/>
    <property type="match status" value="1"/>
</dbReference>
<dbReference type="CDD" id="cd00154">
    <property type="entry name" value="Rab"/>
    <property type="match status" value="1"/>
</dbReference>
<dbReference type="InterPro" id="IPR005225">
    <property type="entry name" value="Small_GTP-bd"/>
</dbReference>
<dbReference type="Gene3D" id="3.40.50.300">
    <property type="entry name" value="P-loop containing nucleotide triphosphate hydrolases"/>
    <property type="match status" value="1"/>
</dbReference>
<evidence type="ECO:0000256" key="1">
    <source>
        <dbReference type="ARBA" id="ARBA00006270"/>
    </source>
</evidence>
<dbReference type="EMBL" id="CAUYUJ010015892">
    <property type="protein sequence ID" value="CAK0859327.1"/>
    <property type="molecule type" value="Genomic_DNA"/>
</dbReference>
<dbReference type="PRINTS" id="PR00449">
    <property type="entry name" value="RASTRNSFRMNG"/>
</dbReference>
<evidence type="ECO:0000313" key="2">
    <source>
        <dbReference type="EMBL" id="CAK0859327.1"/>
    </source>
</evidence>
<dbReference type="SMART" id="SM00173">
    <property type="entry name" value="RAS"/>
    <property type="match status" value="1"/>
</dbReference>
<keyword evidence="3" id="KW-1185">Reference proteome</keyword>
<dbReference type="PROSITE" id="PS51419">
    <property type="entry name" value="RAB"/>
    <property type="match status" value="1"/>
</dbReference>
<protein>
    <submittedName>
        <fullName evidence="2">Uncharacterized protein</fullName>
    </submittedName>
</protein>
<evidence type="ECO:0000313" key="3">
    <source>
        <dbReference type="Proteomes" id="UP001189429"/>
    </source>
</evidence>